<protein>
    <submittedName>
        <fullName evidence="1">Uncharacterized protein</fullName>
    </submittedName>
</protein>
<gene>
    <name evidence="1" type="ORF">DPMN_078286</name>
</gene>
<accession>A0A9D3YQ95</accession>
<dbReference type="EMBL" id="JAIWYP010000015">
    <property type="protein sequence ID" value="KAH3703255.1"/>
    <property type="molecule type" value="Genomic_DNA"/>
</dbReference>
<reference evidence="1" key="1">
    <citation type="journal article" date="2019" name="bioRxiv">
        <title>The Genome of the Zebra Mussel, Dreissena polymorpha: A Resource for Invasive Species Research.</title>
        <authorList>
            <person name="McCartney M.A."/>
            <person name="Auch B."/>
            <person name="Kono T."/>
            <person name="Mallez S."/>
            <person name="Zhang Y."/>
            <person name="Obille A."/>
            <person name="Becker A."/>
            <person name="Abrahante J.E."/>
            <person name="Garbe J."/>
            <person name="Badalamenti J.P."/>
            <person name="Herman A."/>
            <person name="Mangelson H."/>
            <person name="Liachko I."/>
            <person name="Sullivan S."/>
            <person name="Sone E.D."/>
            <person name="Koren S."/>
            <person name="Silverstein K.A.T."/>
            <person name="Beckman K.B."/>
            <person name="Gohl D.M."/>
        </authorList>
    </citation>
    <scope>NUCLEOTIDE SEQUENCE</scope>
    <source>
        <strain evidence="1">Duluth1</strain>
        <tissue evidence="1">Whole animal</tissue>
    </source>
</reference>
<sequence length="66" mass="7177">MLSACLEKKKTNDVAEAHSTRTLSQELFSVPTLALKSPNKKSLSTFGTSVLRCEALRRIVSSLLLG</sequence>
<organism evidence="1 2">
    <name type="scientific">Dreissena polymorpha</name>
    <name type="common">Zebra mussel</name>
    <name type="synonym">Mytilus polymorpha</name>
    <dbReference type="NCBI Taxonomy" id="45954"/>
    <lineage>
        <taxon>Eukaryota</taxon>
        <taxon>Metazoa</taxon>
        <taxon>Spiralia</taxon>
        <taxon>Lophotrochozoa</taxon>
        <taxon>Mollusca</taxon>
        <taxon>Bivalvia</taxon>
        <taxon>Autobranchia</taxon>
        <taxon>Heteroconchia</taxon>
        <taxon>Euheterodonta</taxon>
        <taxon>Imparidentia</taxon>
        <taxon>Neoheterodontei</taxon>
        <taxon>Myida</taxon>
        <taxon>Dreissenoidea</taxon>
        <taxon>Dreissenidae</taxon>
        <taxon>Dreissena</taxon>
    </lineage>
</organism>
<dbReference type="Proteomes" id="UP000828390">
    <property type="component" value="Unassembled WGS sequence"/>
</dbReference>
<proteinExistence type="predicted"/>
<name>A0A9D3YQ95_DREPO</name>
<dbReference type="AlphaFoldDB" id="A0A9D3YQ95"/>
<reference evidence="1" key="2">
    <citation type="submission" date="2020-11" db="EMBL/GenBank/DDBJ databases">
        <authorList>
            <person name="McCartney M.A."/>
            <person name="Auch B."/>
            <person name="Kono T."/>
            <person name="Mallez S."/>
            <person name="Becker A."/>
            <person name="Gohl D.M."/>
            <person name="Silverstein K.A.T."/>
            <person name="Koren S."/>
            <person name="Bechman K.B."/>
            <person name="Herman A."/>
            <person name="Abrahante J.E."/>
            <person name="Garbe J."/>
        </authorList>
    </citation>
    <scope>NUCLEOTIDE SEQUENCE</scope>
    <source>
        <strain evidence="1">Duluth1</strain>
        <tissue evidence="1">Whole animal</tissue>
    </source>
</reference>
<comment type="caution">
    <text evidence="1">The sequence shown here is derived from an EMBL/GenBank/DDBJ whole genome shotgun (WGS) entry which is preliminary data.</text>
</comment>
<evidence type="ECO:0000313" key="2">
    <source>
        <dbReference type="Proteomes" id="UP000828390"/>
    </source>
</evidence>
<keyword evidence="2" id="KW-1185">Reference proteome</keyword>
<evidence type="ECO:0000313" key="1">
    <source>
        <dbReference type="EMBL" id="KAH3703255.1"/>
    </source>
</evidence>